<dbReference type="HOGENOM" id="CLU_026214_1_0_1"/>
<dbReference type="Proteomes" id="UP000007431">
    <property type="component" value="Unassembled WGS sequence"/>
</dbReference>
<keyword evidence="2" id="KW-1185">Reference proteome</keyword>
<evidence type="ECO:0000313" key="1">
    <source>
        <dbReference type="EMBL" id="EFI98415.1"/>
    </source>
</evidence>
<accession>D8Q0X2</accession>
<dbReference type="VEuPathDB" id="FungiDB:SCHCODRAFT_053638"/>
<dbReference type="AlphaFoldDB" id="D8Q0X2"/>
<dbReference type="OrthoDB" id="3259294at2759"/>
<evidence type="ECO:0000313" key="2">
    <source>
        <dbReference type="Proteomes" id="UP000007431"/>
    </source>
</evidence>
<dbReference type="KEGG" id="scm:SCHCO_053638"/>
<dbReference type="InParanoid" id="D8Q0X2"/>
<dbReference type="STRING" id="578458.D8Q0X2"/>
<dbReference type="OMA" id="DAGMISH"/>
<dbReference type="EMBL" id="GL377305">
    <property type="protein sequence ID" value="EFI98415.1"/>
    <property type="molecule type" value="Genomic_DNA"/>
</dbReference>
<dbReference type="GeneID" id="9595757"/>
<protein>
    <submittedName>
        <fullName evidence="1">Uncharacterized protein</fullName>
    </submittedName>
</protein>
<dbReference type="eggNOG" id="ENOG502SK3Y">
    <property type="taxonomic scope" value="Eukaryota"/>
</dbReference>
<organism evidence="2">
    <name type="scientific">Schizophyllum commune (strain H4-8 / FGSC 9210)</name>
    <name type="common">Split gill fungus</name>
    <dbReference type="NCBI Taxonomy" id="578458"/>
    <lineage>
        <taxon>Eukaryota</taxon>
        <taxon>Fungi</taxon>
        <taxon>Dikarya</taxon>
        <taxon>Basidiomycota</taxon>
        <taxon>Agaricomycotina</taxon>
        <taxon>Agaricomycetes</taxon>
        <taxon>Agaricomycetidae</taxon>
        <taxon>Agaricales</taxon>
        <taxon>Schizophyllaceae</taxon>
        <taxon>Schizophyllum</taxon>
    </lineage>
</organism>
<reference evidence="1 2" key="1">
    <citation type="journal article" date="2010" name="Nat. Biotechnol.">
        <title>Genome sequence of the model mushroom Schizophyllum commune.</title>
        <authorList>
            <person name="Ohm R.A."/>
            <person name="de Jong J.F."/>
            <person name="Lugones L.G."/>
            <person name="Aerts A."/>
            <person name="Kothe E."/>
            <person name="Stajich J.E."/>
            <person name="de Vries R.P."/>
            <person name="Record E."/>
            <person name="Levasseur A."/>
            <person name="Baker S.E."/>
            <person name="Bartholomew K.A."/>
            <person name="Coutinho P.M."/>
            <person name="Erdmann S."/>
            <person name="Fowler T.J."/>
            <person name="Gathman A.C."/>
            <person name="Lombard V."/>
            <person name="Henrissat B."/>
            <person name="Knabe N."/>
            <person name="Kuees U."/>
            <person name="Lilly W.W."/>
            <person name="Lindquist E."/>
            <person name="Lucas S."/>
            <person name="Magnuson J.K."/>
            <person name="Piumi F."/>
            <person name="Raudaskoski M."/>
            <person name="Salamov A."/>
            <person name="Schmutz J."/>
            <person name="Schwarze F.W.M.R."/>
            <person name="vanKuyk P.A."/>
            <person name="Horton J.S."/>
            <person name="Grigoriev I.V."/>
            <person name="Woesten H.A.B."/>
        </authorList>
    </citation>
    <scope>NUCLEOTIDE SEQUENCE [LARGE SCALE GENOMIC DNA]</scope>
    <source>
        <strain evidence="2">H4-8 / FGSC 9210</strain>
    </source>
</reference>
<dbReference type="RefSeq" id="XP_003033318.1">
    <property type="nucleotide sequence ID" value="XM_003033272.1"/>
</dbReference>
<gene>
    <name evidence="1" type="ORF">SCHCODRAFT_53638</name>
</gene>
<proteinExistence type="predicted"/>
<sequence>MGPPTHVIFEAIKAAFDRNSEHLSSNADSKEKARKLLTRMVNILSTKMELGSPFICAHLLGNPDHYSSHHFKPFYWHSYYMEVRKYWQGADNYVYRPEELEHMSLYDFMRRCKRVPLPKNKEDVNDNDSDEAACTQTSTDILDDIDEVVDDLGGMSDDERCDTAESGRYCDANDAMDEDGDVVMEDVCDEDMDMMHAFVKGHPLASTHCIWMNDKDDPSLVLNMMRPLPRNDKGDRDYYTTTMLTLFKPWRTGADLKQPEQPWEDAYAAFPFSDRQRELMKFFNLRWDCLDARDNFQMRSKSEETTGSSYARFVPDDYEVAEDENHIELAFPSSDDILTNKAYKTKKETYDDIQDYMKHHRWTDALNQKIDVTEWTISIRKTFSEWKNIVGNMRRYALEKAKADKRSAEVNVPVRTRFIPRLSYLPLPTTWLPHGRWPHSAPLLHEAP</sequence>
<name>D8Q0X2_SCHCM</name>